<keyword evidence="2" id="KW-1185">Reference proteome</keyword>
<dbReference type="Proteomes" id="UP000003781">
    <property type="component" value="Unassembled WGS sequence"/>
</dbReference>
<sequence length="393" mass="45621">MSQMTANLIVFPDFDPNQFYLELSEDTLEGSWQQIDRYSSLSRRWQAYLHQVALTSFLNWLQEEQSIKAKVWPNRSALPSFLEVVDGTAIEFDGVRLLLLVTDSLDVDEMRVPQEWVDIPSWVADYYLAVQINPDDGYLRVFGYTTHQQLKTKGTYDGSDRVYYLSENDLIADLDLLWITRQLCPNEILQEPIVSLPPLPLVHAENLLIRLGQSSVPVPRLEIPFVLWGSLLEHDGWRRQLYEKRIGLTEQWSVVQWLETEISQVAQGLGWNRTQWQPSLVAARGESLGSSIVLSRQLVIKEQPYELRIVPKGLPEQRIWRFELWSSCPSHYIPRGMKLRLLTEDLQSFDNNEDIALNNVDLLFVEVSLGSGEGLIWEIEPFPDNYEREILRF</sequence>
<organism evidence="1 2">
    <name type="scientific">Crocosphaera chwakensis CCY0110</name>
    <dbReference type="NCBI Taxonomy" id="391612"/>
    <lineage>
        <taxon>Bacteria</taxon>
        <taxon>Bacillati</taxon>
        <taxon>Cyanobacteriota</taxon>
        <taxon>Cyanophyceae</taxon>
        <taxon>Oscillatoriophycideae</taxon>
        <taxon>Chroococcales</taxon>
        <taxon>Aphanothecaceae</taxon>
        <taxon>Crocosphaera</taxon>
        <taxon>Crocosphaera chwakensis</taxon>
    </lineage>
</organism>
<dbReference type="eggNOG" id="COG1413">
    <property type="taxonomic scope" value="Bacteria"/>
</dbReference>
<comment type="caution">
    <text evidence="1">The sequence shown here is derived from an EMBL/GenBank/DDBJ whole genome shotgun (WGS) entry which is preliminary data.</text>
</comment>
<reference evidence="1 2" key="1">
    <citation type="submission" date="2007-03" db="EMBL/GenBank/DDBJ databases">
        <authorList>
            <person name="Stal L."/>
            <person name="Ferriera S."/>
            <person name="Johnson J."/>
            <person name="Kravitz S."/>
            <person name="Beeson K."/>
            <person name="Sutton G."/>
            <person name="Rogers Y.-H."/>
            <person name="Friedman R."/>
            <person name="Frazier M."/>
            <person name="Venter J.C."/>
        </authorList>
    </citation>
    <scope>NUCLEOTIDE SEQUENCE [LARGE SCALE GENOMIC DNA]</scope>
    <source>
        <strain evidence="1 2">CCY0110</strain>
    </source>
</reference>
<dbReference type="AlphaFoldDB" id="A3IPA0"/>
<accession>A3IPA0</accession>
<proteinExistence type="predicted"/>
<name>A3IPA0_9CHRO</name>
<gene>
    <name evidence="1" type="ORF">CY0110_26078</name>
</gene>
<dbReference type="Pfam" id="PF08852">
    <property type="entry name" value="DUF1822"/>
    <property type="match status" value="1"/>
</dbReference>
<protein>
    <recommendedName>
        <fullName evidence="3">DUF1822 domain-containing protein</fullName>
    </recommendedName>
</protein>
<evidence type="ECO:0000313" key="2">
    <source>
        <dbReference type="Proteomes" id="UP000003781"/>
    </source>
</evidence>
<evidence type="ECO:0000313" key="1">
    <source>
        <dbReference type="EMBL" id="EAZ91665.1"/>
    </source>
</evidence>
<evidence type="ECO:0008006" key="3">
    <source>
        <dbReference type="Google" id="ProtNLM"/>
    </source>
</evidence>
<dbReference type="InterPro" id="IPR014951">
    <property type="entry name" value="DUF1822"/>
</dbReference>
<dbReference type="EMBL" id="AAXW01000012">
    <property type="protein sequence ID" value="EAZ91665.1"/>
    <property type="molecule type" value="Genomic_DNA"/>
</dbReference>